<organism evidence="1">
    <name type="scientific">Brassica cretica</name>
    <name type="common">Mustard</name>
    <dbReference type="NCBI Taxonomy" id="69181"/>
    <lineage>
        <taxon>Eukaryota</taxon>
        <taxon>Viridiplantae</taxon>
        <taxon>Streptophyta</taxon>
        <taxon>Embryophyta</taxon>
        <taxon>Tracheophyta</taxon>
        <taxon>Spermatophyta</taxon>
        <taxon>Magnoliopsida</taxon>
        <taxon>eudicotyledons</taxon>
        <taxon>Gunneridae</taxon>
        <taxon>Pentapetalae</taxon>
        <taxon>rosids</taxon>
        <taxon>malvids</taxon>
        <taxon>Brassicales</taxon>
        <taxon>Brassicaceae</taxon>
        <taxon>Brassiceae</taxon>
        <taxon>Brassica</taxon>
    </lineage>
</organism>
<evidence type="ECO:0000313" key="1">
    <source>
        <dbReference type="EMBL" id="KAF2575767.1"/>
    </source>
</evidence>
<proteinExistence type="predicted"/>
<dbReference type="EMBL" id="QGKY02001015">
    <property type="protein sequence ID" value="KAF2575767.1"/>
    <property type="molecule type" value="Genomic_DNA"/>
</dbReference>
<dbReference type="AlphaFoldDB" id="A0A8S9J3J0"/>
<sequence>MTRFTIVKTPPSWSKNSKDCREFSKKPCSSGQDLEATTEQIIEPTLEPAMIRGKSLCSTRVLTTPT</sequence>
<gene>
    <name evidence="1" type="ORF">F2Q70_00006738</name>
</gene>
<reference evidence="1" key="1">
    <citation type="submission" date="2019-12" db="EMBL/GenBank/DDBJ databases">
        <title>Genome sequencing and annotation of Brassica cretica.</title>
        <authorList>
            <person name="Studholme D.J."/>
            <person name="Sarris P.F."/>
        </authorList>
    </citation>
    <scope>NUCLEOTIDE SEQUENCE</scope>
    <source>
        <strain evidence="1">PFS-102/07</strain>
        <tissue evidence="1">Leaf</tissue>
    </source>
</reference>
<protein>
    <submittedName>
        <fullName evidence="1">Uncharacterized protein</fullName>
    </submittedName>
</protein>
<accession>A0A8S9J3J0</accession>
<name>A0A8S9J3J0_BRACR</name>
<comment type="caution">
    <text evidence="1">The sequence shown here is derived from an EMBL/GenBank/DDBJ whole genome shotgun (WGS) entry which is preliminary data.</text>
</comment>